<proteinExistence type="predicted"/>
<dbReference type="Pfam" id="PF13585">
    <property type="entry name" value="CHU_C"/>
    <property type="match status" value="1"/>
</dbReference>
<reference evidence="2" key="1">
    <citation type="submission" date="2017-04" db="EMBL/GenBank/DDBJ databases">
        <authorList>
            <person name="Varghese N."/>
            <person name="Submissions S."/>
        </authorList>
    </citation>
    <scope>NUCLEOTIDE SEQUENCE [LARGE SCALE GENOMIC DNA]</scope>
    <source>
        <strain evidence="2">DSM 19835</strain>
    </source>
</reference>
<dbReference type="NCBIfam" id="TIGR04131">
    <property type="entry name" value="Bac_Flav_CTERM"/>
    <property type="match status" value="1"/>
</dbReference>
<organism evidence="1 2">
    <name type="scientific">Arenibacter troitsensis</name>
    <dbReference type="NCBI Taxonomy" id="188872"/>
    <lineage>
        <taxon>Bacteria</taxon>
        <taxon>Pseudomonadati</taxon>
        <taxon>Bacteroidota</taxon>
        <taxon>Flavobacteriia</taxon>
        <taxon>Flavobacteriales</taxon>
        <taxon>Flavobacteriaceae</taxon>
        <taxon>Arenibacter</taxon>
    </lineage>
</organism>
<name>A0A1X7K717_9FLAO</name>
<sequence length="392" mass="43514">MNCIKNIFITIIFIGVLLGNAQDAVHNYGNIQVHETAMVGFHMNVINDGTFDENLGLVGFYGDNDPLTISGAFTPVFYDSEVAVNAGLYLETSVGILNNFNFIHGNVFTPRNRSNVFLNFADDSFYVGEGNNTKIDGYGAIANKESFTFPVGDDDRIRPLTITSESVNALAKCAYFFVGPDNLSSFNENFDTGAKDFNVAAVSNQEFWRLEGDLPSTVTLSWDNRSNIGKLANYISDLIVVGWSKSQQKWINLGNSALEGEFSFGTLSSDTFVPNNYEIITIGGVLDINESLTTIDLGNYFLTPNGDGTNDYLVIDGIEESPNNLLQIFNRYGVLVYYKENYRDEFEGISNRNMLVKGDIGLPSGVYFYIITLNDLKIKHQGYLYLSQNSQN</sequence>
<dbReference type="EMBL" id="FXAO01000005">
    <property type="protein sequence ID" value="SMG36778.1"/>
    <property type="molecule type" value="Genomic_DNA"/>
</dbReference>
<evidence type="ECO:0000313" key="2">
    <source>
        <dbReference type="Proteomes" id="UP000193420"/>
    </source>
</evidence>
<accession>A0A1X7K717</accession>
<gene>
    <name evidence="1" type="ORF">SAMN03080602_02548</name>
</gene>
<dbReference type="STRING" id="188872.SAMN03080602_02548"/>
<protein>
    <submittedName>
        <fullName evidence="1">Gliding motility-associated C-terminal domain-containing protein</fullName>
    </submittedName>
</protein>
<dbReference type="RefSeq" id="WP_085499354.1">
    <property type="nucleotide sequence ID" value="NZ_FXAO01000005.1"/>
</dbReference>
<dbReference type="AlphaFoldDB" id="A0A1X7K717"/>
<dbReference type="OrthoDB" id="1489185at2"/>
<evidence type="ECO:0000313" key="1">
    <source>
        <dbReference type="EMBL" id="SMG36778.1"/>
    </source>
</evidence>
<dbReference type="Proteomes" id="UP000193420">
    <property type="component" value="Unassembled WGS sequence"/>
</dbReference>
<dbReference type="InterPro" id="IPR026341">
    <property type="entry name" value="T9SS_type_B"/>
</dbReference>
<keyword evidence="2" id="KW-1185">Reference proteome</keyword>